<accession>A0A7I4AKU8</accession>
<feature type="region of interest" description="Disordered" evidence="1">
    <location>
        <begin position="211"/>
        <end position="244"/>
    </location>
</feature>
<reference evidence="2 3" key="1">
    <citation type="journal article" date="2008" name="Science">
        <title>The Physcomitrella genome reveals evolutionary insights into the conquest of land by plants.</title>
        <authorList>
            <person name="Rensing S."/>
            <person name="Lang D."/>
            <person name="Zimmer A."/>
            <person name="Terry A."/>
            <person name="Salamov A."/>
            <person name="Shapiro H."/>
            <person name="Nishiyama T."/>
            <person name="Perroud P.-F."/>
            <person name="Lindquist E."/>
            <person name="Kamisugi Y."/>
            <person name="Tanahashi T."/>
            <person name="Sakakibara K."/>
            <person name="Fujita T."/>
            <person name="Oishi K."/>
            <person name="Shin-I T."/>
            <person name="Kuroki Y."/>
            <person name="Toyoda A."/>
            <person name="Suzuki Y."/>
            <person name="Hashimoto A."/>
            <person name="Yamaguchi K."/>
            <person name="Sugano A."/>
            <person name="Kohara Y."/>
            <person name="Fujiyama A."/>
            <person name="Anterola A."/>
            <person name="Aoki S."/>
            <person name="Ashton N."/>
            <person name="Barbazuk W.B."/>
            <person name="Barker E."/>
            <person name="Bennetzen J."/>
            <person name="Bezanilla M."/>
            <person name="Blankenship R."/>
            <person name="Cho S.H."/>
            <person name="Dutcher S."/>
            <person name="Estelle M."/>
            <person name="Fawcett J.A."/>
            <person name="Gundlach H."/>
            <person name="Hanada K."/>
            <person name="Heyl A."/>
            <person name="Hicks K.A."/>
            <person name="Hugh J."/>
            <person name="Lohr M."/>
            <person name="Mayer K."/>
            <person name="Melkozernov A."/>
            <person name="Murata T."/>
            <person name="Nelson D."/>
            <person name="Pils B."/>
            <person name="Prigge M."/>
            <person name="Reiss B."/>
            <person name="Renner T."/>
            <person name="Rombauts S."/>
            <person name="Rushton P."/>
            <person name="Sanderfoot A."/>
            <person name="Schween G."/>
            <person name="Shiu S.-H."/>
            <person name="Stueber K."/>
            <person name="Theodoulou F.L."/>
            <person name="Tu H."/>
            <person name="Van de Peer Y."/>
            <person name="Verrier P.J."/>
            <person name="Waters E."/>
            <person name="Wood A."/>
            <person name="Yang L."/>
            <person name="Cove D."/>
            <person name="Cuming A."/>
            <person name="Hasebe M."/>
            <person name="Lucas S."/>
            <person name="Mishler D.B."/>
            <person name="Reski R."/>
            <person name="Grigoriev I."/>
            <person name="Quatrano R.S."/>
            <person name="Boore J.L."/>
        </authorList>
    </citation>
    <scope>NUCLEOTIDE SEQUENCE [LARGE SCALE GENOMIC DNA]</scope>
    <source>
        <strain evidence="2 3">cv. Gransden 2004</strain>
    </source>
</reference>
<evidence type="ECO:0000313" key="3">
    <source>
        <dbReference type="Proteomes" id="UP000006727"/>
    </source>
</evidence>
<reference evidence="2 3" key="2">
    <citation type="journal article" date="2018" name="Plant J.">
        <title>The Physcomitrella patens chromosome-scale assembly reveals moss genome structure and evolution.</title>
        <authorList>
            <person name="Lang D."/>
            <person name="Ullrich K.K."/>
            <person name="Murat F."/>
            <person name="Fuchs J."/>
            <person name="Jenkins J."/>
            <person name="Haas F.B."/>
            <person name="Piednoel M."/>
            <person name="Gundlach H."/>
            <person name="Van Bel M."/>
            <person name="Meyberg R."/>
            <person name="Vives C."/>
            <person name="Morata J."/>
            <person name="Symeonidi A."/>
            <person name="Hiss M."/>
            <person name="Muchero W."/>
            <person name="Kamisugi Y."/>
            <person name="Saleh O."/>
            <person name="Blanc G."/>
            <person name="Decker E.L."/>
            <person name="van Gessel N."/>
            <person name="Grimwood J."/>
            <person name="Hayes R.D."/>
            <person name="Graham S.W."/>
            <person name="Gunter L.E."/>
            <person name="McDaniel S.F."/>
            <person name="Hoernstein S.N.W."/>
            <person name="Larsson A."/>
            <person name="Li F.W."/>
            <person name="Perroud P.F."/>
            <person name="Phillips J."/>
            <person name="Ranjan P."/>
            <person name="Rokshar D.S."/>
            <person name="Rothfels C.J."/>
            <person name="Schneider L."/>
            <person name="Shu S."/>
            <person name="Stevenson D.W."/>
            <person name="Thummler F."/>
            <person name="Tillich M."/>
            <person name="Villarreal Aguilar J.C."/>
            <person name="Widiez T."/>
            <person name="Wong G.K."/>
            <person name="Wymore A."/>
            <person name="Zhang Y."/>
            <person name="Zimmer A.D."/>
            <person name="Quatrano R.S."/>
            <person name="Mayer K.F.X."/>
            <person name="Goodstein D."/>
            <person name="Casacuberta J.M."/>
            <person name="Vandepoele K."/>
            <person name="Reski R."/>
            <person name="Cuming A.C."/>
            <person name="Tuskan G.A."/>
            <person name="Maumus F."/>
            <person name="Salse J."/>
            <person name="Schmutz J."/>
            <person name="Rensing S.A."/>
        </authorList>
    </citation>
    <scope>NUCLEOTIDE SEQUENCE [LARGE SCALE GENOMIC DNA]</scope>
    <source>
        <strain evidence="2 3">cv. Gransden 2004</strain>
    </source>
</reference>
<reference evidence="2" key="3">
    <citation type="submission" date="2020-12" db="UniProtKB">
        <authorList>
            <consortium name="EnsemblPlants"/>
        </authorList>
    </citation>
    <scope>IDENTIFICATION</scope>
</reference>
<dbReference type="Proteomes" id="UP000006727">
    <property type="component" value="Chromosome 13"/>
</dbReference>
<dbReference type="InParanoid" id="A0A7I4AKU8"/>
<dbReference type="EnsemblPlants" id="Pp3c13_3230V3.2">
    <property type="protein sequence ID" value="Pp3c13_3230V3.2"/>
    <property type="gene ID" value="Pp3c13_3230"/>
</dbReference>
<evidence type="ECO:0000313" key="2">
    <source>
        <dbReference type="EnsemblPlants" id="Pp3c13_3230V3.2"/>
    </source>
</evidence>
<sequence length="283" mass="31706">MFSKIKRPQYHHMESQVSLSVDEDISDEDHTSQRQVLSPTFIVGCRNESLEPDSVMSPGFLIEDIEPSSRLDSSVRVNTCTYDIIRGKVCKSCKRFLRGEISIAKEITEHEKRVFSQKKHSIGGSGFSDRNSESCTQTREEEDCESISNGGQQSTVRKTSIDIHSILTKDTRPRDCDSQTQTLSTEGLGCRDIGTRTSVNTACIRRGVRARRSLKQSHTMTTEETKEGCTSSVQSHPRGPLEQAQSPLKALTETKHQLNMSLLEQYEYLELLGNILEEAAGEC</sequence>
<feature type="region of interest" description="Disordered" evidence="1">
    <location>
        <begin position="114"/>
        <end position="161"/>
    </location>
</feature>
<protein>
    <submittedName>
        <fullName evidence="2">Uncharacterized protein</fullName>
    </submittedName>
</protein>
<keyword evidence="3" id="KW-1185">Reference proteome</keyword>
<dbReference type="Gramene" id="Pp3c13_3230V3.2">
    <property type="protein sequence ID" value="Pp3c13_3230V3.2"/>
    <property type="gene ID" value="Pp3c13_3230"/>
</dbReference>
<proteinExistence type="predicted"/>
<feature type="compositionally biased region" description="Polar residues" evidence="1">
    <location>
        <begin position="146"/>
        <end position="158"/>
    </location>
</feature>
<name>A0A7I4AKU8_PHYPA</name>
<evidence type="ECO:0000256" key="1">
    <source>
        <dbReference type="SAM" id="MobiDB-lite"/>
    </source>
</evidence>
<organism evidence="2 3">
    <name type="scientific">Physcomitrium patens</name>
    <name type="common">Spreading-leaved earth moss</name>
    <name type="synonym">Physcomitrella patens</name>
    <dbReference type="NCBI Taxonomy" id="3218"/>
    <lineage>
        <taxon>Eukaryota</taxon>
        <taxon>Viridiplantae</taxon>
        <taxon>Streptophyta</taxon>
        <taxon>Embryophyta</taxon>
        <taxon>Bryophyta</taxon>
        <taxon>Bryophytina</taxon>
        <taxon>Bryopsida</taxon>
        <taxon>Funariidae</taxon>
        <taxon>Funariales</taxon>
        <taxon>Funariaceae</taxon>
        <taxon>Physcomitrium</taxon>
    </lineage>
</organism>
<dbReference type="EMBL" id="ABEU02000013">
    <property type="status" value="NOT_ANNOTATED_CDS"/>
    <property type="molecule type" value="Genomic_DNA"/>
</dbReference>
<dbReference type="AlphaFoldDB" id="A0A7I4AKU8"/>